<name>A0ABU0TPQ8_MICTR</name>
<sequence length="56" mass="6253">MHTVFFPTAPWLRPLPPEGPLELVVQRPAFGIGESRMILDGRRLRALAASARTLWG</sequence>
<comment type="caution">
    <text evidence="1">The sequence shown here is derived from an EMBL/GenBank/DDBJ whole genome shotgun (WGS) entry which is preliminary data.</text>
</comment>
<dbReference type="Proteomes" id="UP001226691">
    <property type="component" value="Unassembled WGS sequence"/>
</dbReference>
<dbReference type="EMBL" id="JAUTBF010000001">
    <property type="protein sequence ID" value="MDQ1121658.1"/>
    <property type="molecule type" value="Genomic_DNA"/>
</dbReference>
<evidence type="ECO:0000313" key="1">
    <source>
        <dbReference type="EMBL" id="MDQ1121658.1"/>
    </source>
</evidence>
<organism evidence="1 2">
    <name type="scientific">Microbacterium trichothecenolyticum</name>
    <name type="common">Aureobacterium trichothecenolyticum</name>
    <dbReference type="NCBI Taxonomy" id="69370"/>
    <lineage>
        <taxon>Bacteria</taxon>
        <taxon>Bacillati</taxon>
        <taxon>Actinomycetota</taxon>
        <taxon>Actinomycetes</taxon>
        <taxon>Micrococcales</taxon>
        <taxon>Microbacteriaceae</taxon>
        <taxon>Microbacterium</taxon>
    </lineage>
</organism>
<reference evidence="1 2" key="1">
    <citation type="submission" date="2023-07" db="EMBL/GenBank/DDBJ databases">
        <title>Functional and genomic diversity of the sorghum phyllosphere microbiome.</title>
        <authorList>
            <person name="Shade A."/>
        </authorList>
    </citation>
    <scope>NUCLEOTIDE SEQUENCE [LARGE SCALE GENOMIC DNA]</scope>
    <source>
        <strain evidence="1 2">SORGH_AS_1207</strain>
    </source>
</reference>
<evidence type="ECO:0000313" key="2">
    <source>
        <dbReference type="Proteomes" id="UP001226691"/>
    </source>
</evidence>
<keyword evidence="2" id="KW-1185">Reference proteome</keyword>
<gene>
    <name evidence="1" type="ORF">QE412_000231</name>
</gene>
<protein>
    <submittedName>
        <fullName evidence="1">Uncharacterized protein</fullName>
    </submittedName>
</protein>
<dbReference type="RefSeq" id="WP_307479100.1">
    <property type="nucleotide sequence ID" value="NZ_JAUTBF010000001.1"/>
</dbReference>
<proteinExistence type="predicted"/>
<accession>A0ABU0TPQ8</accession>